<dbReference type="PROSITE" id="PS50039">
    <property type="entry name" value="FORK_HEAD_3"/>
    <property type="match status" value="1"/>
</dbReference>
<dbReference type="InterPro" id="IPR036390">
    <property type="entry name" value="WH_DNA-bd_sf"/>
</dbReference>
<dbReference type="AlphaFoldDB" id="A0A1L9SNH3"/>
<dbReference type="EMBL" id="KV878338">
    <property type="protein sequence ID" value="OJJ48775.1"/>
    <property type="molecule type" value="Genomic_DNA"/>
</dbReference>
<dbReference type="PANTHER" id="PTHR11829:SF343">
    <property type="entry name" value="FORK-HEAD DOMAIN-CONTAINING PROTEIN"/>
    <property type="match status" value="1"/>
</dbReference>
<dbReference type="GO" id="GO:0000978">
    <property type="term" value="F:RNA polymerase II cis-regulatory region sequence-specific DNA binding"/>
    <property type="evidence" value="ECO:0007669"/>
    <property type="project" value="UniProtKB-ARBA"/>
</dbReference>
<dbReference type="GeneID" id="34615362"/>
<feature type="compositionally biased region" description="Polar residues" evidence="5">
    <location>
        <begin position="333"/>
        <end position="350"/>
    </location>
</feature>
<evidence type="ECO:0000256" key="5">
    <source>
        <dbReference type="SAM" id="MobiDB-lite"/>
    </source>
</evidence>
<dbReference type="CDD" id="cd00059">
    <property type="entry name" value="FH_FOX"/>
    <property type="match status" value="1"/>
</dbReference>
<gene>
    <name evidence="7" type="ORF">ASPZODRAFT_60211</name>
</gene>
<evidence type="ECO:0000256" key="1">
    <source>
        <dbReference type="ARBA" id="ARBA00004123"/>
    </source>
</evidence>
<keyword evidence="3 4" id="KW-0539">Nucleus</keyword>
<dbReference type="OrthoDB" id="5954824at2759"/>
<dbReference type="GO" id="GO:0005634">
    <property type="term" value="C:nucleus"/>
    <property type="evidence" value="ECO:0007669"/>
    <property type="project" value="UniProtKB-SubCell"/>
</dbReference>
<feature type="compositionally biased region" description="Basic and acidic residues" evidence="5">
    <location>
        <begin position="141"/>
        <end position="161"/>
    </location>
</feature>
<dbReference type="Pfam" id="PF00250">
    <property type="entry name" value="Forkhead"/>
    <property type="match status" value="1"/>
</dbReference>
<dbReference type="InterPro" id="IPR030456">
    <property type="entry name" value="TF_fork_head_CS_2"/>
</dbReference>
<feature type="domain" description="Fork-head" evidence="6">
    <location>
        <begin position="169"/>
        <end position="264"/>
    </location>
</feature>
<dbReference type="VEuPathDB" id="FungiDB:ASPZODRAFT_60211"/>
<evidence type="ECO:0000256" key="3">
    <source>
        <dbReference type="ARBA" id="ARBA00023242"/>
    </source>
</evidence>
<name>A0A1L9SNH3_9EURO</name>
<protein>
    <recommendedName>
        <fullName evidence="6">Fork-head domain-containing protein</fullName>
    </recommendedName>
</protein>
<evidence type="ECO:0000259" key="6">
    <source>
        <dbReference type="PROSITE" id="PS50039"/>
    </source>
</evidence>
<reference evidence="8" key="1">
    <citation type="journal article" date="2017" name="Genome Biol.">
        <title>Comparative genomics reveals high biological diversity and specific adaptations in the industrially and medically important fungal genus Aspergillus.</title>
        <authorList>
            <person name="de Vries R.P."/>
            <person name="Riley R."/>
            <person name="Wiebenga A."/>
            <person name="Aguilar-Osorio G."/>
            <person name="Amillis S."/>
            <person name="Uchima C.A."/>
            <person name="Anderluh G."/>
            <person name="Asadollahi M."/>
            <person name="Askin M."/>
            <person name="Barry K."/>
            <person name="Battaglia E."/>
            <person name="Bayram O."/>
            <person name="Benocci T."/>
            <person name="Braus-Stromeyer S.A."/>
            <person name="Caldana C."/>
            <person name="Canovas D."/>
            <person name="Cerqueira G.C."/>
            <person name="Chen F."/>
            <person name="Chen W."/>
            <person name="Choi C."/>
            <person name="Clum A."/>
            <person name="Dos Santos R.A."/>
            <person name="Damasio A.R."/>
            <person name="Diallinas G."/>
            <person name="Emri T."/>
            <person name="Fekete E."/>
            <person name="Flipphi M."/>
            <person name="Freyberg S."/>
            <person name="Gallo A."/>
            <person name="Gournas C."/>
            <person name="Habgood R."/>
            <person name="Hainaut M."/>
            <person name="Harispe M.L."/>
            <person name="Henrissat B."/>
            <person name="Hilden K.S."/>
            <person name="Hope R."/>
            <person name="Hossain A."/>
            <person name="Karabika E."/>
            <person name="Karaffa L."/>
            <person name="Karanyi Z."/>
            <person name="Krasevec N."/>
            <person name="Kuo A."/>
            <person name="Kusch H."/>
            <person name="LaButti K."/>
            <person name="Lagendijk E.L."/>
            <person name="Lapidus A."/>
            <person name="Levasseur A."/>
            <person name="Lindquist E."/>
            <person name="Lipzen A."/>
            <person name="Logrieco A.F."/>
            <person name="MacCabe A."/>
            <person name="Maekelae M.R."/>
            <person name="Malavazi I."/>
            <person name="Melin P."/>
            <person name="Meyer V."/>
            <person name="Mielnichuk N."/>
            <person name="Miskei M."/>
            <person name="Molnar A.P."/>
            <person name="Mule G."/>
            <person name="Ngan C.Y."/>
            <person name="Orejas M."/>
            <person name="Orosz E."/>
            <person name="Ouedraogo J.P."/>
            <person name="Overkamp K.M."/>
            <person name="Park H.-S."/>
            <person name="Perrone G."/>
            <person name="Piumi F."/>
            <person name="Punt P.J."/>
            <person name="Ram A.F."/>
            <person name="Ramon A."/>
            <person name="Rauscher S."/>
            <person name="Record E."/>
            <person name="Riano-Pachon D.M."/>
            <person name="Robert V."/>
            <person name="Roehrig J."/>
            <person name="Ruller R."/>
            <person name="Salamov A."/>
            <person name="Salih N.S."/>
            <person name="Samson R.A."/>
            <person name="Sandor E."/>
            <person name="Sanguinetti M."/>
            <person name="Schuetze T."/>
            <person name="Sepcic K."/>
            <person name="Shelest E."/>
            <person name="Sherlock G."/>
            <person name="Sophianopoulou V."/>
            <person name="Squina F.M."/>
            <person name="Sun H."/>
            <person name="Susca A."/>
            <person name="Todd R.B."/>
            <person name="Tsang A."/>
            <person name="Unkles S.E."/>
            <person name="van de Wiele N."/>
            <person name="van Rossen-Uffink D."/>
            <person name="Oliveira J.V."/>
            <person name="Vesth T.C."/>
            <person name="Visser J."/>
            <person name="Yu J.-H."/>
            <person name="Zhou M."/>
            <person name="Andersen M.R."/>
            <person name="Archer D.B."/>
            <person name="Baker S.E."/>
            <person name="Benoit I."/>
            <person name="Brakhage A.A."/>
            <person name="Braus G.H."/>
            <person name="Fischer R."/>
            <person name="Frisvad J.C."/>
            <person name="Goldman G.H."/>
            <person name="Houbraken J."/>
            <person name="Oakley B."/>
            <person name="Pocsi I."/>
            <person name="Scazzocchio C."/>
            <person name="Seiboth B."/>
            <person name="vanKuyk P.A."/>
            <person name="Wortman J."/>
            <person name="Dyer P.S."/>
            <person name="Grigoriev I.V."/>
        </authorList>
    </citation>
    <scope>NUCLEOTIDE SEQUENCE [LARGE SCALE GENOMIC DNA]</scope>
    <source>
        <strain evidence="8">CBS 506.65</strain>
    </source>
</reference>
<evidence type="ECO:0000256" key="2">
    <source>
        <dbReference type="ARBA" id="ARBA00023125"/>
    </source>
</evidence>
<evidence type="ECO:0000313" key="8">
    <source>
        <dbReference type="Proteomes" id="UP000184188"/>
    </source>
</evidence>
<organism evidence="7 8">
    <name type="scientific">Penicilliopsis zonata CBS 506.65</name>
    <dbReference type="NCBI Taxonomy" id="1073090"/>
    <lineage>
        <taxon>Eukaryota</taxon>
        <taxon>Fungi</taxon>
        <taxon>Dikarya</taxon>
        <taxon>Ascomycota</taxon>
        <taxon>Pezizomycotina</taxon>
        <taxon>Eurotiomycetes</taxon>
        <taxon>Eurotiomycetidae</taxon>
        <taxon>Eurotiales</taxon>
        <taxon>Aspergillaceae</taxon>
        <taxon>Penicilliopsis</taxon>
    </lineage>
</organism>
<dbReference type="PROSITE" id="PS00658">
    <property type="entry name" value="FORK_HEAD_2"/>
    <property type="match status" value="1"/>
</dbReference>
<sequence length="681" mass="75254">MPFVATESTCNSDLLLNPPPAGTHRPSPRKAPGALSISDSSRGKLGFVPITAPVPPMSTTDSPAKRQMFPVYPTAHQQPMSQPALFTTFSTANPERPSVKKNDMANESLNEMFADFPEPAYGSRSLKRTLMEAAPLKERVAKKQKRDETVTVHLPDPHDMPTIDDDGIKPPYSYATLIGMSILRAPSRRLTLAQIYKWISETFSYYKYSDSGWQNSIRHNLSLNKAFIKQERPKDDPGKGNYWAIEPGMEAQFLKDKPLRRATMSSIPLPAVPQPEPASTTRHPATATWIVPPPHVQLPKVPKDSKNVDLSSDATIPASDPELQEETRDDSTDNVTTQFVPHSSPPQAIHSSPPVAPQFVRQGTPPTPLHATKSSAIISQSRKRKAAVMNDSGYFSSLESSAMRPNKAGHILTSDIDIEPPRIKRGRAEEEIARIRSSSHDISPSQAGTLKDSTFLIGSSPLRGEYVSMLPPPLTPVIKFKKPTKPPPSVSPNTNLRNHRKKIQQMVNSPIKHLGLTDEDLPWSPAFNIQDETFTPAETFHPGFDVFADSTTENMSIAAYGSPEKRSAKRTRIEGIGTNPLADITSMSVNNRMLLPPMSNNRSKSLMFPESPSKLPDASRFIDTDHDDFFSFHLFDESQDEVNGVDLLQGFQKIGGATREDIVKSKTSRPQLCQRSHTSLL</sequence>
<dbReference type="PRINTS" id="PR00053">
    <property type="entry name" value="FORKHEAD"/>
</dbReference>
<evidence type="ECO:0000313" key="7">
    <source>
        <dbReference type="EMBL" id="OJJ48775.1"/>
    </source>
</evidence>
<dbReference type="GO" id="GO:0001228">
    <property type="term" value="F:DNA-binding transcription activator activity, RNA polymerase II-specific"/>
    <property type="evidence" value="ECO:0007669"/>
    <property type="project" value="UniProtKB-ARBA"/>
</dbReference>
<dbReference type="Gene3D" id="1.10.10.10">
    <property type="entry name" value="Winged helix-like DNA-binding domain superfamily/Winged helix DNA-binding domain"/>
    <property type="match status" value="1"/>
</dbReference>
<dbReference type="InterPro" id="IPR050211">
    <property type="entry name" value="FOX_domain-containing"/>
</dbReference>
<dbReference type="PANTHER" id="PTHR11829">
    <property type="entry name" value="FORKHEAD BOX PROTEIN"/>
    <property type="match status" value="1"/>
</dbReference>
<dbReference type="RefSeq" id="XP_022583285.1">
    <property type="nucleotide sequence ID" value="XM_022728898.1"/>
</dbReference>
<proteinExistence type="predicted"/>
<feature type="region of interest" description="Disordered" evidence="5">
    <location>
        <begin position="477"/>
        <end position="496"/>
    </location>
</feature>
<dbReference type="SMART" id="SM00339">
    <property type="entry name" value="FH"/>
    <property type="match status" value="1"/>
</dbReference>
<dbReference type="InterPro" id="IPR001766">
    <property type="entry name" value="Fork_head_dom"/>
</dbReference>
<feature type="region of interest" description="Disordered" evidence="5">
    <location>
        <begin position="1"/>
        <end position="63"/>
    </location>
</feature>
<feature type="region of interest" description="Disordered" evidence="5">
    <location>
        <begin position="292"/>
        <end position="352"/>
    </location>
</feature>
<comment type="subcellular location">
    <subcellularLocation>
        <location evidence="1 4">Nucleus</location>
    </subcellularLocation>
</comment>
<keyword evidence="2 4" id="KW-0238">DNA-binding</keyword>
<keyword evidence="8" id="KW-1185">Reference proteome</keyword>
<dbReference type="FunFam" id="1.10.10.10:FF:000260">
    <property type="entry name" value="Forkhead transcription factor (Sep1)"/>
    <property type="match status" value="1"/>
</dbReference>
<dbReference type="SUPFAM" id="SSF46785">
    <property type="entry name" value="Winged helix' DNA-binding domain"/>
    <property type="match status" value="1"/>
</dbReference>
<dbReference type="Proteomes" id="UP000184188">
    <property type="component" value="Unassembled WGS sequence"/>
</dbReference>
<feature type="region of interest" description="Disordered" evidence="5">
    <location>
        <begin position="141"/>
        <end position="166"/>
    </location>
</feature>
<feature type="DNA-binding region" description="Fork-head" evidence="4">
    <location>
        <begin position="169"/>
        <end position="264"/>
    </location>
</feature>
<accession>A0A1L9SNH3</accession>
<dbReference type="InterPro" id="IPR036388">
    <property type="entry name" value="WH-like_DNA-bd_sf"/>
</dbReference>
<feature type="compositionally biased region" description="Polar residues" evidence="5">
    <location>
        <begin position="1"/>
        <end position="14"/>
    </location>
</feature>
<dbReference type="STRING" id="1073090.A0A1L9SNH3"/>
<evidence type="ECO:0000256" key="4">
    <source>
        <dbReference type="PROSITE-ProRule" id="PRU00089"/>
    </source>
</evidence>